<evidence type="ECO:0008006" key="9">
    <source>
        <dbReference type="Google" id="ProtNLM"/>
    </source>
</evidence>
<evidence type="ECO:0000259" key="6">
    <source>
        <dbReference type="Pfam" id="PF03404"/>
    </source>
</evidence>
<dbReference type="InterPro" id="IPR008335">
    <property type="entry name" value="Mopterin_OxRdtase_euk"/>
</dbReference>
<evidence type="ECO:0000313" key="7">
    <source>
        <dbReference type="EMBL" id="CRK48075.1"/>
    </source>
</evidence>
<feature type="non-terminal residue" evidence="7">
    <location>
        <position position="1"/>
    </location>
</feature>
<evidence type="ECO:0000313" key="8">
    <source>
        <dbReference type="Proteomes" id="UP000045706"/>
    </source>
</evidence>
<dbReference type="InterPro" id="IPR014756">
    <property type="entry name" value="Ig_E-set"/>
</dbReference>
<dbReference type="InterPro" id="IPR005066">
    <property type="entry name" value="MoCF_OxRdtse_dimer"/>
</dbReference>
<dbReference type="Gene3D" id="3.90.420.10">
    <property type="entry name" value="Oxidoreductase, molybdopterin-binding domain"/>
    <property type="match status" value="2"/>
</dbReference>
<gene>
    <name evidence="7" type="ORF">BN1723_001332</name>
</gene>
<dbReference type="Pfam" id="PF03404">
    <property type="entry name" value="Mo-co_dimer"/>
    <property type="match status" value="1"/>
</dbReference>
<proteinExistence type="predicted"/>
<dbReference type="GO" id="GO:0006790">
    <property type="term" value="P:sulfur compound metabolic process"/>
    <property type="evidence" value="ECO:0007669"/>
    <property type="project" value="TreeGrafter"/>
</dbReference>
<dbReference type="SUPFAM" id="SSF56524">
    <property type="entry name" value="Oxidoreductase molybdopterin-binding domain"/>
    <property type="match status" value="2"/>
</dbReference>
<evidence type="ECO:0000256" key="2">
    <source>
        <dbReference type="ARBA" id="ARBA00022505"/>
    </source>
</evidence>
<dbReference type="GO" id="GO:0043546">
    <property type="term" value="F:molybdopterin cofactor binding"/>
    <property type="evidence" value="ECO:0007669"/>
    <property type="project" value="TreeGrafter"/>
</dbReference>
<name>A0A0G4NNM8_VERLO</name>
<evidence type="ECO:0000256" key="1">
    <source>
        <dbReference type="ARBA" id="ARBA00001924"/>
    </source>
</evidence>
<dbReference type="GO" id="GO:0005739">
    <property type="term" value="C:mitochondrion"/>
    <property type="evidence" value="ECO:0007669"/>
    <property type="project" value="TreeGrafter"/>
</dbReference>
<keyword evidence="3" id="KW-0479">Metal-binding</keyword>
<dbReference type="Pfam" id="PF00174">
    <property type="entry name" value="Oxidored_molyb"/>
    <property type="match status" value="2"/>
</dbReference>
<dbReference type="InterPro" id="IPR036374">
    <property type="entry name" value="OxRdtase_Mopterin-bd_sf"/>
</dbReference>
<keyword evidence="2" id="KW-0500">Molybdenum</keyword>
<dbReference type="SUPFAM" id="SSF81296">
    <property type="entry name" value="E set domains"/>
    <property type="match status" value="1"/>
</dbReference>
<dbReference type="Gene3D" id="2.60.40.650">
    <property type="match status" value="1"/>
</dbReference>
<dbReference type="EMBL" id="CVQI01037272">
    <property type="protein sequence ID" value="CRK48075.1"/>
    <property type="molecule type" value="Genomic_DNA"/>
</dbReference>
<feature type="domain" description="Oxidoreductase molybdopterin-binding" evidence="5">
    <location>
        <begin position="83"/>
        <end position="160"/>
    </location>
</feature>
<accession>A0A0G4NNM8</accession>
<protein>
    <recommendedName>
        <fullName evidence="9">Sulfite oxidase</fullName>
    </recommendedName>
</protein>
<evidence type="ECO:0000256" key="4">
    <source>
        <dbReference type="ARBA" id="ARBA00023002"/>
    </source>
</evidence>
<feature type="domain" description="Oxidoreductase molybdopterin-binding" evidence="5">
    <location>
        <begin position="1"/>
        <end position="80"/>
    </location>
</feature>
<organism evidence="7 8">
    <name type="scientific">Verticillium longisporum</name>
    <name type="common">Verticillium dahliae var. longisporum</name>
    <dbReference type="NCBI Taxonomy" id="100787"/>
    <lineage>
        <taxon>Eukaryota</taxon>
        <taxon>Fungi</taxon>
        <taxon>Dikarya</taxon>
        <taxon>Ascomycota</taxon>
        <taxon>Pezizomycotina</taxon>
        <taxon>Sordariomycetes</taxon>
        <taxon>Hypocreomycetidae</taxon>
        <taxon>Glomerellales</taxon>
        <taxon>Plectosphaerellaceae</taxon>
        <taxon>Verticillium</taxon>
    </lineage>
</organism>
<dbReference type="GO" id="GO:0020037">
    <property type="term" value="F:heme binding"/>
    <property type="evidence" value="ECO:0007669"/>
    <property type="project" value="TreeGrafter"/>
</dbReference>
<dbReference type="AlphaFoldDB" id="A0A0G4NNM8"/>
<keyword evidence="4" id="KW-0560">Oxidoreductase</keyword>
<dbReference type="GO" id="GO:0008482">
    <property type="term" value="F:sulfite oxidase activity"/>
    <property type="evidence" value="ECO:0007669"/>
    <property type="project" value="TreeGrafter"/>
</dbReference>
<dbReference type="PANTHER" id="PTHR19372:SF7">
    <property type="entry name" value="SULFITE OXIDASE, MITOCHONDRIAL"/>
    <property type="match status" value="1"/>
</dbReference>
<dbReference type="PRINTS" id="PR00407">
    <property type="entry name" value="EUMOPTERIN"/>
</dbReference>
<comment type="cofactor">
    <cofactor evidence="1">
        <name>Mo-molybdopterin</name>
        <dbReference type="ChEBI" id="CHEBI:71302"/>
    </cofactor>
</comment>
<sequence>WNVGAISNAVWEGVKLSDVLADAGFPLAEARAGDTDARHVQFAGLESYGASIPIDPVLDPRGDVILAYAMNGAPLPPDHGDTDARHVQFTGLESYGASIPIDPVLDPRGDVILAYAMNGAPLPPDHGFPLRALVPGYVAARSVKWLRRVIVSEDESQSQWQQKDYKLFGPNQTHPDWTTAPAIQEMPITSAITAVKLGPWTTVPPMKAPGGRLLTPPPEARGREAAVTGYAYSGGGRRIVRVDVSLDNGRTWDQARLLADTVKPGPDRASQDHGHKSWAWQRWRYDGVVPFGDGPEGGKVCSTLLVKATDEAYNAQPDGYEAIWNFRGNLTNAWHRYRVCSECQAEKAVNEDNR</sequence>
<dbReference type="GO" id="GO:0030151">
    <property type="term" value="F:molybdenum ion binding"/>
    <property type="evidence" value="ECO:0007669"/>
    <property type="project" value="InterPro"/>
</dbReference>
<feature type="domain" description="Moybdenum cofactor oxidoreductase dimerisation" evidence="6">
    <location>
        <begin position="183"/>
        <end position="339"/>
    </location>
</feature>
<evidence type="ECO:0000256" key="3">
    <source>
        <dbReference type="ARBA" id="ARBA00022723"/>
    </source>
</evidence>
<reference evidence="8" key="1">
    <citation type="submission" date="2015-05" db="EMBL/GenBank/DDBJ databases">
        <authorList>
            <person name="Fogelqvist Johan"/>
        </authorList>
    </citation>
    <scope>NUCLEOTIDE SEQUENCE [LARGE SCALE GENOMIC DNA]</scope>
</reference>
<dbReference type="PANTHER" id="PTHR19372">
    <property type="entry name" value="SULFITE REDUCTASE"/>
    <property type="match status" value="1"/>
</dbReference>
<evidence type="ECO:0000259" key="5">
    <source>
        <dbReference type="Pfam" id="PF00174"/>
    </source>
</evidence>
<dbReference type="Proteomes" id="UP000045706">
    <property type="component" value="Unassembled WGS sequence"/>
</dbReference>
<dbReference type="InterPro" id="IPR000572">
    <property type="entry name" value="OxRdtase_Mopterin-bd_dom"/>
</dbReference>